<reference evidence="2 3" key="1">
    <citation type="submission" date="2018-11" db="EMBL/GenBank/DDBJ databases">
        <title>Chryseotalea sanarue gen. nov., sp., nov., a member of the family Cytophagaceae, isolated from a brackish lake in Hamamatsu Japan.</title>
        <authorList>
            <person name="Maejima Y."/>
            <person name="Iino T."/>
            <person name="Muraguchi Y."/>
            <person name="Fukuda K."/>
            <person name="Ohkuma M."/>
            <person name="Moriuchi R."/>
            <person name="Dohra H."/>
            <person name="Kimbara K."/>
            <person name="Shintani M."/>
        </authorList>
    </citation>
    <scope>NUCLEOTIDE SEQUENCE [LARGE SCALE GENOMIC DNA]</scope>
    <source>
        <strain evidence="2 3">Ys</strain>
    </source>
</reference>
<gene>
    <name evidence="2" type="ORF">SanaruYs_01560</name>
</gene>
<evidence type="ECO:0000313" key="2">
    <source>
        <dbReference type="EMBL" id="GCC49941.1"/>
    </source>
</evidence>
<dbReference type="InterPro" id="IPR019534">
    <property type="entry name" value="DUF2452"/>
</dbReference>
<comment type="caution">
    <text evidence="2">The sequence shown here is derived from an EMBL/GenBank/DDBJ whole genome shotgun (WGS) entry which is preliminary data.</text>
</comment>
<dbReference type="EMBL" id="BHXQ01000001">
    <property type="protein sequence ID" value="GCC49941.1"/>
    <property type="molecule type" value="Genomic_DNA"/>
</dbReference>
<evidence type="ECO:0000256" key="1">
    <source>
        <dbReference type="SAM" id="Coils"/>
    </source>
</evidence>
<organism evidence="2 3">
    <name type="scientific">Chryseotalea sanaruensis</name>
    <dbReference type="NCBI Taxonomy" id="2482724"/>
    <lineage>
        <taxon>Bacteria</taxon>
        <taxon>Pseudomonadati</taxon>
        <taxon>Bacteroidota</taxon>
        <taxon>Cytophagia</taxon>
        <taxon>Cytophagales</taxon>
        <taxon>Chryseotaleaceae</taxon>
        <taxon>Chryseotalea</taxon>
    </lineage>
</organism>
<dbReference type="Proteomes" id="UP000288227">
    <property type="component" value="Unassembled WGS sequence"/>
</dbReference>
<accession>A0A401U4W1</accession>
<sequence>MVDLYNFLYSWQLFPEKGTYEFGRRPKSGNYKMQWRTESNSLSIAINWVTLEDQAFTSEYSVPGDGLFHTLEDNPLANKIKLSIINSLTFEVIFAQDELESLRIRHEIMPSSLLKITQSNLLDPEKILTNTEIYHKQFSVLPYASSASGAVVKQNEEGLIRHKALTAMEEQTNMQLEQIRKQIELLALQAKEIVTRKELSMLIYESKLNFAPVIGQSYYLYETKENSHILSMIAPNEWGRKPMPYKSFVSMVKLLADHTWVEIKHQGDYSSSLTATGQ</sequence>
<feature type="coiled-coil region" evidence="1">
    <location>
        <begin position="169"/>
        <end position="196"/>
    </location>
</feature>
<proteinExistence type="predicted"/>
<dbReference type="AlphaFoldDB" id="A0A401U4W1"/>
<dbReference type="Pfam" id="PF10504">
    <property type="entry name" value="DUF2452"/>
    <property type="match status" value="1"/>
</dbReference>
<dbReference type="RefSeq" id="WP_246011806.1">
    <property type="nucleotide sequence ID" value="NZ_BHXQ01000001.1"/>
</dbReference>
<name>A0A401U4W1_9BACT</name>
<keyword evidence="3" id="KW-1185">Reference proteome</keyword>
<protein>
    <recommendedName>
        <fullName evidence="4">DUF2452 domain-containing protein</fullName>
    </recommendedName>
</protein>
<evidence type="ECO:0000313" key="3">
    <source>
        <dbReference type="Proteomes" id="UP000288227"/>
    </source>
</evidence>
<keyword evidence="1" id="KW-0175">Coiled coil</keyword>
<evidence type="ECO:0008006" key="4">
    <source>
        <dbReference type="Google" id="ProtNLM"/>
    </source>
</evidence>